<gene>
    <name evidence="8" type="ORF">OFUS_LOCUS22711</name>
</gene>
<evidence type="ECO:0000313" key="8">
    <source>
        <dbReference type="EMBL" id="CAH1798579.1"/>
    </source>
</evidence>
<dbReference type="OrthoDB" id="291792at2759"/>
<dbReference type="Pfam" id="PF15982">
    <property type="entry name" value="TMEM135_C_rich"/>
    <property type="match status" value="1"/>
</dbReference>
<proteinExistence type="inferred from homology"/>
<keyword evidence="4 6" id="KW-1133">Transmembrane helix</keyword>
<dbReference type="Proteomes" id="UP000749559">
    <property type="component" value="Unassembled WGS sequence"/>
</dbReference>
<organism evidence="8 9">
    <name type="scientific">Owenia fusiformis</name>
    <name type="common">Polychaete worm</name>
    <dbReference type="NCBI Taxonomy" id="6347"/>
    <lineage>
        <taxon>Eukaryota</taxon>
        <taxon>Metazoa</taxon>
        <taxon>Spiralia</taxon>
        <taxon>Lophotrochozoa</taxon>
        <taxon>Annelida</taxon>
        <taxon>Polychaeta</taxon>
        <taxon>Sedentaria</taxon>
        <taxon>Canalipalpata</taxon>
        <taxon>Sabellida</taxon>
        <taxon>Oweniida</taxon>
        <taxon>Oweniidae</taxon>
        <taxon>Owenia</taxon>
    </lineage>
</organism>
<feature type="transmembrane region" description="Helical" evidence="6">
    <location>
        <begin position="346"/>
        <end position="369"/>
    </location>
</feature>
<reference evidence="8" key="1">
    <citation type="submission" date="2022-03" db="EMBL/GenBank/DDBJ databases">
        <authorList>
            <person name="Martin C."/>
        </authorList>
    </citation>
    <scope>NUCLEOTIDE SEQUENCE</scope>
</reference>
<name>A0A8S4PYN7_OWEFU</name>
<evidence type="ECO:0000256" key="5">
    <source>
        <dbReference type="ARBA" id="ARBA00023136"/>
    </source>
</evidence>
<evidence type="ECO:0000256" key="6">
    <source>
        <dbReference type="SAM" id="Phobius"/>
    </source>
</evidence>
<feature type="domain" description="Transmembrane protein 135 N-terminal" evidence="7">
    <location>
        <begin position="27"/>
        <end position="156"/>
    </location>
</feature>
<keyword evidence="9" id="KW-1185">Reference proteome</keyword>
<dbReference type="InterPro" id="IPR031926">
    <property type="entry name" value="TMEM135_N"/>
</dbReference>
<comment type="subcellular location">
    <subcellularLocation>
        <location evidence="1">Endomembrane system</location>
        <topology evidence="1">Multi-pass membrane protein</topology>
    </subcellularLocation>
</comment>
<feature type="transmembrane region" description="Helical" evidence="6">
    <location>
        <begin position="46"/>
        <end position="68"/>
    </location>
</feature>
<protein>
    <recommendedName>
        <fullName evidence="7">Transmembrane protein 135 N-terminal domain-containing protein</fullName>
    </recommendedName>
</protein>
<evidence type="ECO:0000256" key="2">
    <source>
        <dbReference type="ARBA" id="ARBA00008924"/>
    </source>
</evidence>
<evidence type="ECO:0000259" key="7">
    <source>
        <dbReference type="Pfam" id="PF15982"/>
    </source>
</evidence>
<accession>A0A8S4PYN7</accession>
<evidence type="ECO:0000256" key="3">
    <source>
        <dbReference type="ARBA" id="ARBA00022692"/>
    </source>
</evidence>
<dbReference type="GO" id="GO:0012505">
    <property type="term" value="C:endomembrane system"/>
    <property type="evidence" value="ECO:0007669"/>
    <property type="project" value="UniProtKB-SubCell"/>
</dbReference>
<evidence type="ECO:0000256" key="1">
    <source>
        <dbReference type="ARBA" id="ARBA00004127"/>
    </source>
</evidence>
<evidence type="ECO:0000256" key="4">
    <source>
        <dbReference type="ARBA" id="ARBA00022989"/>
    </source>
</evidence>
<dbReference type="AlphaFoldDB" id="A0A8S4PYN7"/>
<dbReference type="PANTHER" id="PTHR12459:SF15">
    <property type="entry name" value="TRANSMEMBRANE PROTEIN 135"/>
    <property type="match status" value="1"/>
</dbReference>
<dbReference type="EMBL" id="CAIIXF020000011">
    <property type="protein sequence ID" value="CAH1798579.1"/>
    <property type="molecule type" value="Genomic_DNA"/>
</dbReference>
<feature type="transmembrane region" description="Helical" evidence="6">
    <location>
        <begin position="80"/>
        <end position="102"/>
    </location>
</feature>
<sequence>MNTSNDLIGLLLAKSSMAAQSKILYNSCYELGHTWTPYCSSAVKEVAVHGFLEAFKIYAPLYVLTALFKRRKKEYYLKRLLPEILQSTAFLGTNAFLFMWAFCAWRKVVGFYFFGNVLLCGVPATALAYMIERKDRRGMLAVYMGNVAIETAWRMATARGLVTPINNGEVLLFSAVTAIFMYLSRCPNGLPKTTLSGISWLVGSSEFSKEDSNQNTAIQNSAQNQNKTSKQRVPSIELPEFMQQLVEKFRTFKKHRTCQHRHSCLSYCYENPLKLFGVGYAIQAGVKVLGSLSKLFSNPSAVVKALIDRNNLNLGAFLASFLAIYRTVLCSLRWMRDHDSEAHGLVAGFLAGWSMGFYKSTTIALYLASKLAETMYMKGVDQGSLPHIRWADILLYSLATSFVFHAAVFEPHNLRPAYWKFLLRLTNNRFAHPNRDLLLDWKTRATQMFPDFVPQLDVKFCPSLLPSLEKINMKMTL</sequence>
<comment type="caution">
    <text evidence="8">The sequence shown here is derived from an EMBL/GenBank/DDBJ whole genome shotgun (WGS) entry which is preliminary data.</text>
</comment>
<evidence type="ECO:0000313" key="9">
    <source>
        <dbReference type="Proteomes" id="UP000749559"/>
    </source>
</evidence>
<keyword evidence="5 6" id="KW-0472">Membrane</keyword>
<dbReference type="InterPro" id="IPR026749">
    <property type="entry name" value="Tmem135"/>
</dbReference>
<comment type="similarity">
    <text evidence="2">Belongs to the TMEM135 family.</text>
</comment>
<feature type="transmembrane region" description="Helical" evidence="6">
    <location>
        <begin position="108"/>
        <end position="131"/>
    </location>
</feature>
<keyword evidence="3 6" id="KW-0812">Transmembrane</keyword>
<dbReference type="PANTHER" id="PTHR12459">
    <property type="entry name" value="TRANSMEMBRANE PROTEIN 135-RELATED"/>
    <property type="match status" value="1"/>
</dbReference>
<feature type="transmembrane region" description="Helical" evidence="6">
    <location>
        <begin position="314"/>
        <end position="334"/>
    </location>
</feature>